<dbReference type="InterPro" id="IPR023870">
    <property type="entry name" value="PGA_export_porin_PgaA"/>
</dbReference>
<gene>
    <name evidence="3" type="primary">pgaA</name>
    <name evidence="3" type="ORF">H0A72_19070</name>
</gene>
<organism evidence="3 4">
    <name type="scientific">Parapusillimonas granuli</name>
    <dbReference type="NCBI Taxonomy" id="380911"/>
    <lineage>
        <taxon>Bacteria</taxon>
        <taxon>Pseudomonadati</taxon>
        <taxon>Pseudomonadota</taxon>
        <taxon>Betaproteobacteria</taxon>
        <taxon>Burkholderiales</taxon>
        <taxon>Alcaligenaceae</taxon>
        <taxon>Parapusillimonas</taxon>
    </lineage>
</organism>
<accession>A0A853G264</accession>
<feature type="chain" id="PRO_5033030838" evidence="1">
    <location>
        <begin position="23"/>
        <end position="817"/>
    </location>
</feature>
<name>A0A853G264_9BURK</name>
<comment type="caution">
    <text evidence="3">The sequence shown here is derived from an EMBL/GenBank/DDBJ whole genome shotgun (WGS) entry which is preliminary data.</text>
</comment>
<feature type="domain" description="PgaA membrane beta barrel" evidence="2">
    <location>
        <begin position="525"/>
        <end position="817"/>
    </location>
</feature>
<evidence type="ECO:0000259" key="2">
    <source>
        <dbReference type="Pfam" id="PF21197"/>
    </source>
</evidence>
<evidence type="ECO:0000256" key="1">
    <source>
        <dbReference type="SAM" id="SignalP"/>
    </source>
</evidence>
<proteinExistence type="predicted"/>
<dbReference type="NCBIfam" id="TIGR03939">
    <property type="entry name" value="PGA_TPR_OMP"/>
    <property type="match status" value="1"/>
</dbReference>
<keyword evidence="1" id="KW-0732">Signal</keyword>
<dbReference type="PROSITE" id="PS51257">
    <property type="entry name" value="PROKAR_LIPOPROTEIN"/>
    <property type="match status" value="1"/>
</dbReference>
<reference evidence="3 4" key="1">
    <citation type="submission" date="2020-07" db="EMBL/GenBank/DDBJ databases">
        <title>Taxonomic revisions and descriptions of new bacterial species based on genomic comparisons in the high-G+C-content subgroup of the family Alcaligenaceae.</title>
        <authorList>
            <person name="Szabo A."/>
            <person name="Felfoldi T."/>
        </authorList>
    </citation>
    <scope>NUCLEOTIDE SEQUENCE [LARGE SCALE GENOMIC DNA]</scope>
    <source>
        <strain evidence="3 4">LMG 24012</strain>
    </source>
</reference>
<dbReference type="EMBL" id="JACCEM010000011">
    <property type="protein sequence ID" value="NYT51418.1"/>
    <property type="molecule type" value="Genomic_DNA"/>
</dbReference>
<sequence>MKKRLSILCVAAAQSWAFIACAAVPRQEYDALILQARAGDYEPALAMLRRHALEHPQDLRATYDRILISSWAGHGAETIAAYEGLQPAPNRPPADVLEATARAYRDARQWDKARHLFSEGRRLFPDRPGFAVGEIMVLTDAGRQAEALALASDATAKWPEDADLQLALAYAHRSRRANGEVLLRTSRAQTLAPGKPYVNREYILALQQSGLSEPALRLAEQHPGLLSDAELRHLQADHAAELTRIAAMPARNESERFDVADRVLGIYDRLIPQWEALGEEARQDTLRLRFDRLHALHARARMSDIVQEYERLRAQGVAVPRYALNVVAAAYLHLRRPEQARDLYHRLVFDEPDDGEEPGVHLANQTGLFYALQESQQYEEADKILEQLRASQPQWRRVKGQPEPLPNEYNLYAQHTVALGKLYANDTVAAERALAHMVEQAPNNSSLRSSLASAYRAREWPRRSEVELKMAETLTPRNLDVEIGQVETAMALQEWRQAELLLQDISARYPENLRVRRLMQDWETHNKAELRVSGYRDLDSGGPATGNGGFGMETVLYSAPLRHDWRVFGGAGYAAGEYDEGEARYRWLRTGVEWRGRDLTAEAEVSAHSYGQGVKPGFRVSASLDLNDQWQIGAMGELRSRQTPLRALLNDVSSNSAGVWLRWRANERREWRLALTPSRFSDGNRRISALLSGRERLYTAPRARLDLELEAYASHNSNEEAMYFNPRSDFMLLPTLSLTHTLYRHYETALEQKFTLGAGVYAQKGYGPGAVGALGYGIRYRRGNTFDVGVSISGVSRPYDGQRERELRVMLDMNLRF</sequence>
<evidence type="ECO:0000313" key="4">
    <source>
        <dbReference type="Proteomes" id="UP000559809"/>
    </source>
</evidence>
<feature type="signal peptide" evidence="1">
    <location>
        <begin position="1"/>
        <end position="22"/>
    </location>
</feature>
<dbReference type="GO" id="GO:1901515">
    <property type="term" value="F:poly-beta-1,6-N-acetyl-D-glucosamine transmembrane transporter activity"/>
    <property type="evidence" value="ECO:0007669"/>
    <property type="project" value="InterPro"/>
</dbReference>
<dbReference type="Gene3D" id="1.25.40.10">
    <property type="entry name" value="Tetratricopeptide repeat domain"/>
    <property type="match status" value="2"/>
</dbReference>
<evidence type="ECO:0000313" key="3">
    <source>
        <dbReference type="EMBL" id="NYT51418.1"/>
    </source>
</evidence>
<dbReference type="Pfam" id="PF21197">
    <property type="entry name" value="PgaA_barrel"/>
    <property type="match status" value="1"/>
</dbReference>
<dbReference type="AlphaFoldDB" id="A0A853G264"/>
<protein>
    <submittedName>
        <fullName evidence="3">Poly-beta-1,6 N-acetyl-D-glucosamine export porin PgaA</fullName>
    </submittedName>
</protein>
<dbReference type="SUPFAM" id="SSF48452">
    <property type="entry name" value="TPR-like"/>
    <property type="match status" value="1"/>
</dbReference>
<dbReference type="InterPro" id="IPR011990">
    <property type="entry name" value="TPR-like_helical_dom_sf"/>
</dbReference>
<keyword evidence="4" id="KW-1185">Reference proteome</keyword>
<dbReference type="InterPro" id="IPR049003">
    <property type="entry name" value="PgaA_barrel"/>
</dbReference>
<dbReference type="Proteomes" id="UP000559809">
    <property type="component" value="Unassembled WGS sequence"/>
</dbReference>